<organism evidence="4">
    <name type="scientific">Acyrthosiphon pisum</name>
    <name type="common">Pea aphid</name>
    <dbReference type="NCBI Taxonomy" id="7029"/>
    <lineage>
        <taxon>Eukaryota</taxon>
        <taxon>Metazoa</taxon>
        <taxon>Ecdysozoa</taxon>
        <taxon>Arthropoda</taxon>
        <taxon>Hexapoda</taxon>
        <taxon>Insecta</taxon>
        <taxon>Pterygota</taxon>
        <taxon>Neoptera</taxon>
        <taxon>Paraneoptera</taxon>
        <taxon>Hemiptera</taxon>
        <taxon>Sternorrhyncha</taxon>
        <taxon>Aphidomorpha</taxon>
        <taxon>Aphidoidea</taxon>
        <taxon>Aphididae</taxon>
        <taxon>Macrosiphini</taxon>
        <taxon>Acyrthosiphon</taxon>
    </lineage>
</organism>
<proteinExistence type="evidence at transcript level"/>
<protein>
    <submittedName>
        <fullName evidence="4">ACYPI002562 protein</fullName>
    </submittedName>
</protein>
<feature type="chain" id="PRO_5002944031" evidence="3">
    <location>
        <begin position="20"/>
        <end position="320"/>
    </location>
</feature>
<evidence type="ECO:0000256" key="2">
    <source>
        <dbReference type="SAM" id="Phobius"/>
    </source>
</evidence>
<feature type="compositionally biased region" description="Pro residues" evidence="1">
    <location>
        <begin position="94"/>
        <end position="122"/>
    </location>
</feature>
<keyword evidence="2" id="KW-0812">Transmembrane</keyword>
<evidence type="ECO:0000313" key="4">
    <source>
        <dbReference type="EMBL" id="BAH72699.1"/>
    </source>
</evidence>
<dbReference type="KEGG" id="api:100161332"/>
<dbReference type="OrthoDB" id="6599899at2759"/>
<feature type="compositionally biased region" description="Low complexity" evidence="1">
    <location>
        <begin position="123"/>
        <end position="142"/>
    </location>
</feature>
<dbReference type="EMBL" id="AK342816">
    <property type="protein sequence ID" value="BAH72699.1"/>
    <property type="molecule type" value="mRNA"/>
</dbReference>
<reference evidence="4" key="1">
    <citation type="submission" date="2009-06" db="EMBL/GenBank/DDBJ databases">
        <title>A full-length cDNA resource of the pea aphid, Acyrthosiphon pisum.</title>
        <authorList>
            <person name="Shigenobu S."/>
            <person name="Nakabachi A."/>
            <person name="Richards S."/>
        </authorList>
    </citation>
    <scope>NUCLEOTIDE SEQUENCE</scope>
    <source>
        <strain evidence="4">LSR1</strain>
        <tissue evidence="4">Whole body</tissue>
    </source>
</reference>
<evidence type="ECO:0000256" key="1">
    <source>
        <dbReference type="SAM" id="MobiDB-lite"/>
    </source>
</evidence>
<evidence type="ECO:0000256" key="3">
    <source>
        <dbReference type="SAM" id="SignalP"/>
    </source>
</evidence>
<dbReference type="AlphaFoldDB" id="C4WXS9"/>
<keyword evidence="2" id="KW-1133">Transmembrane helix</keyword>
<accession>C4WXS9</accession>
<keyword evidence="3" id="KW-0732">Signal</keyword>
<feature type="region of interest" description="Disordered" evidence="1">
    <location>
        <begin position="61"/>
        <end position="142"/>
    </location>
</feature>
<feature type="signal peptide" evidence="3">
    <location>
        <begin position="1"/>
        <end position="19"/>
    </location>
</feature>
<sequence length="320" mass="36328">MMCFKAILLVSAIVCLINAEYIPLKERIFKCKLIPFKKHHSIFDGIIPSIITSPADPAVPDEYTVPAGGTTFGTDPVPVPTAEVPVEPHREVQNPPPQEVQHPPQPDVHYPPQPDVQYPPQPEVQYPVPQQEGQPPVAPQQEVQNTPLQQPLYPPQHEGQRPAQPNVEQILPSSNEGLYPPQHNGQYYQLQNTGMYYPPPNYQGFITNNVPYNYPVYGQNILRSVKSLDGQTYPLHQRPYRVNMFIRQPNPYYNAPQVYGQYAAPQYNYVPQMPRTAQALTGKKIKIPLIKFYTYITSVLIIIIMTITVAFSIYYEAHDS</sequence>
<keyword evidence="2" id="KW-0472">Membrane</keyword>
<feature type="transmembrane region" description="Helical" evidence="2">
    <location>
        <begin position="292"/>
        <end position="315"/>
    </location>
</feature>
<name>C4WXS9_ACYPI</name>
<gene>
    <name evidence="4" type="primary">ACYPI002562</name>
</gene>